<evidence type="ECO:0000259" key="13">
    <source>
        <dbReference type="Pfam" id="PF20774"/>
    </source>
</evidence>
<proteinExistence type="predicted"/>
<dbReference type="Pfam" id="PF20774">
    <property type="entry name" value="InhA-like_VEG"/>
    <property type="match status" value="1"/>
</dbReference>
<dbReference type="PIRSF" id="PIRSF007519">
    <property type="entry name" value="Protease_InhA"/>
    <property type="match status" value="1"/>
</dbReference>
<evidence type="ECO:0000256" key="8">
    <source>
        <dbReference type="ARBA" id="ARBA00022833"/>
    </source>
</evidence>
<evidence type="ECO:0000256" key="11">
    <source>
        <dbReference type="SAM" id="SignalP"/>
    </source>
</evidence>
<keyword evidence="6 11" id="KW-0732">Signal</keyword>
<dbReference type="NCBIfam" id="TIGR03296">
    <property type="entry name" value="M6dom_TIGR03296"/>
    <property type="match status" value="1"/>
</dbReference>
<dbReference type="Gene3D" id="2.60.120.260">
    <property type="entry name" value="Galactose-binding domain-like"/>
    <property type="match status" value="1"/>
</dbReference>
<keyword evidence="5" id="KW-0479">Metal-binding</keyword>
<gene>
    <name evidence="14" type="ORF">ACFSUO_09840</name>
</gene>
<keyword evidence="15" id="KW-1185">Reference proteome</keyword>
<dbReference type="PANTHER" id="PTHR13062:SF12">
    <property type="entry name" value="ALPHA-2-MACROGLOBULIN DOMAIN-CONTAINING PROTEIN"/>
    <property type="match status" value="1"/>
</dbReference>
<feature type="signal peptide" evidence="11">
    <location>
        <begin position="1"/>
        <end position="24"/>
    </location>
</feature>
<reference evidence="15" key="1">
    <citation type="journal article" date="2019" name="Int. J. Syst. Evol. Microbiol.">
        <title>The Global Catalogue of Microorganisms (GCM) 10K type strain sequencing project: providing services to taxonomists for standard genome sequencing and annotation.</title>
        <authorList>
            <consortium name="The Broad Institute Genomics Platform"/>
            <consortium name="The Broad Institute Genome Sequencing Center for Infectious Disease"/>
            <person name="Wu L."/>
            <person name="Ma J."/>
        </authorList>
    </citation>
    <scope>NUCLEOTIDE SEQUENCE [LARGE SCALE GENOMIC DNA]</scope>
    <source>
        <strain evidence="15">TISTR 1535</strain>
    </source>
</reference>
<dbReference type="SUPFAM" id="SSF55486">
    <property type="entry name" value="Metalloproteases ('zincins'), catalytic domain"/>
    <property type="match status" value="1"/>
</dbReference>
<keyword evidence="4" id="KW-0645">Protease</keyword>
<feature type="domain" description="Immune inhibitor A-like metallopeptidase VEG" evidence="13">
    <location>
        <begin position="630"/>
        <end position="789"/>
    </location>
</feature>
<keyword evidence="7" id="KW-0378">Hydrolase</keyword>
<dbReference type="InterPro" id="IPR012300">
    <property type="entry name" value="Pept_M6_InhA"/>
</dbReference>
<comment type="cofactor">
    <cofactor evidence="1">
        <name>Zn(2+)</name>
        <dbReference type="ChEBI" id="CHEBI:29105"/>
    </cofactor>
</comment>
<evidence type="ECO:0000256" key="1">
    <source>
        <dbReference type="ARBA" id="ARBA00001947"/>
    </source>
</evidence>
<keyword evidence="9" id="KW-0482">Metalloprotease</keyword>
<keyword evidence="8" id="KW-0862">Zinc</keyword>
<dbReference type="Pfam" id="PF05547">
    <property type="entry name" value="Peptidase_M6"/>
    <property type="match status" value="1"/>
</dbReference>
<feature type="region of interest" description="Disordered" evidence="10">
    <location>
        <begin position="90"/>
        <end position="129"/>
    </location>
</feature>
<dbReference type="EMBL" id="JBHUNA010000021">
    <property type="protein sequence ID" value="MFD2761271.1"/>
    <property type="molecule type" value="Genomic_DNA"/>
</dbReference>
<evidence type="ECO:0000313" key="15">
    <source>
        <dbReference type="Proteomes" id="UP001597502"/>
    </source>
</evidence>
<protein>
    <submittedName>
        <fullName evidence="14">Immune inhibitor A domain-containing protein</fullName>
    </submittedName>
</protein>
<dbReference type="InterPro" id="IPR048665">
    <property type="entry name" value="InhA-like_VEG"/>
</dbReference>
<evidence type="ECO:0000256" key="3">
    <source>
        <dbReference type="ARBA" id="ARBA00022525"/>
    </source>
</evidence>
<dbReference type="Proteomes" id="UP001597502">
    <property type="component" value="Unassembled WGS sequence"/>
</dbReference>
<evidence type="ECO:0000256" key="2">
    <source>
        <dbReference type="ARBA" id="ARBA00004613"/>
    </source>
</evidence>
<evidence type="ECO:0000256" key="5">
    <source>
        <dbReference type="ARBA" id="ARBA00022723"/>
    </source>
</evidence>
<dbReference type="Pfam" id="PF20773">
    <property type="entry name" value="InhA-like_MAM"/>
    <property type="match status" value="1"/>
</dbReference>
<evidence type="ECO:0000313" key="14">
    <source>
        <dbReference type="EMBL" id="MFD2761271.1"/>
    </source>
</evidence>
<dbReference type="PANTHER" id="PTHR13062">
    <property type="entry name" value="COLLAGENASE"/>
    <property type="match status" value="1"/>
</dbReference>
<sequence length="793" mass="86368">MKKGFILSTAAALTLSLGLSSAGAAPGNGSDGDLQSGISQELGSPVDLGIANDEKLIEMLKERGTIAQDASPKEANKALNKYLQSKVENSKKMSVNQVKNNDASMKNDEKKNNNPLTNGKGNKLGHAKKNKVDAVEEEAYNGEVREDKVLVLAIDFPDYEKSSITPDETDMWYENYTHDHFQNMIFGDDGYEGPNGENLISMKQYYEQQSGGSYTVDGTVAGWYTADNPAAYYGKNVPAPDGNDAAAAELVYEALEKAAQDPSIDLSDYDTWDREDYDGDGVYDEPDGIIDHLMVIHAGVGEEAGGGSLGGDAIWSHRSSLGLVAVPGAESDSDRFDGLLAADDYTIEPEDGAAGVFAHEYGHDLGLPDEYDTNYTGEGEAIGYWSLMASGSWAGDVPGTEPPGISPYSRQMLQELHGGNWLSGTTLDASGITGEGTSVLLDEGVTKGTNNDAVRVNLPDKVNILNTPKTGEFEYYGGRGDEVDHKMVKTVDLTGAENATLDFNAWYDIEQDWDYAMVQISTDDGETWESLSTSNTSSTLASGGYPAIKENLPGYTGSSDGWIHESIDLSNYAGQEIQLQFRSMTDWATNMTGFFVDNVKVTADGNEVFSDGAEAEPSFTLNGFEKHDGTHTTDQYYLLEWRSHNGVDEGLAHIRRGDSLMSYDDGLVVWYVDESYNNNWTGQHPGEGFLGVVDADQRAVRWSDKGTGSSRYQVHDASFSLDKSEKMFLDYMDLQGVTMKDNYTKRTPLFDDSADWSNPGLVDAGRDVPEYGLKFRVIGQSKDNTVGNVLIYK</sequence>
<evidence type="ECO:0000256" key="10">
    <source>
        <dbReference type="SAM" id="MobiDB-lite"/>
    </source>
</evidence>
<keyword evidence="3" id="KW-0964">Secreted</keyword>
<accession>A0ABW5V758</accession>
<feature type="region of interest" description="Disordered" evidence="10">
    <location>
        <begin position="25"/>
        <end position="45"/>
    </location>
</feature>
<feature type="domain" description="Peptidase M6-like" evidence="12">
    <location>
        <begin position="139"/>
        <end position="422"/>
    </location>
</feature>
<evidence type="ECO:0000256" key="7">
    <source>
        <dbReference type="ARBA" id="ARBA00022801"/>
    </source>
</evidence>
<evidence type="ECO:0000256" key="6">
    <source>
        <dbReference type="ARBA" id="ARBA00022729"/>
    </source>
</evidence>
<feature type="compositionally biased region" description="Polar residues" evidence="10">
    <location>
        <begin position="90"/>
        <end position="104"/>
    </location>
</feature>
<name>A0ABW5V758_9BACI</name>
<comment type="caution">
    <text evidence="14">The sequence shown here is derived from an EMBL/GenBank/DDBJ whole genome shotgun (WGS) entry which is preliminary data.</text>
</comment>
<feature type="chain" id="PRO_5045616016" evidence="11">
    <location>
        <begin position="25"/>
        <end position="793"/>
    </location>
</feature>
<dbReference type="InterPro" id="IPR008757">
    <property type="entry name" value="Peptidase_M6-like_domain"/>
</dbReference>
<evidence type="ECO:0000256" key="9">
    <source>
        <dbReference type="ARBA" id="ARBA00023049"/>
    </source>
</evidence>
<dbReference type="RefSeq" id="WP_382393609.1">
    <property type="nucleotide sequence ID" value="NZ_JBHUNA010000021.1"/>
</dbReference>
<comment type="subcellular location">
    <subcellularLocation>
        <location evidence="2">Secreted</location>
    </subcellularLocation>
</comment>
<organism evidence="14 15">
    <name type="scientific">Lentibacillus juripiscarius</name>
    <dbReference type="NCBI Taxonomy" id="257446"/>
    <lineage>
        <taxon>Bacteria</taxon>
        <taxon>Bacillati</taxon>
        <taxon>Bacillota</taxon>
        <taxon>Bacilli</taxon>
        <taxon>Bacillales</taxon>
        <taxon>Bacillaceae</taxon>
        <taxon>Lentibacillus</taxon>
    </lineage>
</organism>
<evidence type="ECO:0000256" key="4">
    <source>
        <dbReference type="ARBA" id="ARBA00022670"/>
    </source>
</evidence>
<evidence type="ECO:0000259" key="12">
    <source>
        <dbReference type="Pfam" id="PF05547"/>
    </source>
</evidence>